<reference evidence="2 3" key="1">
    <citation type="submission" date="2019-05" db="EMBL/GenBank/DDBJ databases">
        <title>Another draft genome of Portunus trituberculatus and its Hox gene families provides insights of decapod evolution.</title>
        <authorList>
            <person name="Jeong J.-H."/>
            <person name="Song I."/>
            <person name="Kim S."/>
            <person name="Choi T."/>
            <person name="Kim D."/>
            <person name="Ryu S."/>
            <person name="Kim W."/>
        </authorList>
    </citation>
    <scope>NUCLEOTIDE SEQUENCE [LARGE SCALE GENOMIC DNA]</scope>
    <source>
        <tissue evidence="2">Muscle</tissue>
    </source>
</reference>
<keyword evidence="1" id="KW-0472">Membrane</keyword>
<feature type="transmembrane region" description="Helical" evidence="1">
    <location>
        <begin position="54"/>
        <end position="75"/>
    </location>
</feature>
<proteinExistence type="predicted"/>
<keyword evidence="1" id="KW-1133">Transmembrane helix</keyword>
<sequence length="229" mass="24505">MEAGQPHHCCFHATHYDGVGSWWLATRFEGVAVAPEVSPPLADLAHGVVCWGPMATIAAAVATSPALLLFLLVLVGMLRVLWWREADPTAILVGLGFEGQQSLGQTEGMVGGWAVVLSRRLKCVAWAAVPIVVLWTHVARSSLWCEEGTTNPGVRIGCTWCVLKRGEVGEVGEVEVMRAGGVMKVGVMIEEAMTVEVIIPVPHQTTEITEEAVLTEGEGEKKSSPSISK</sequence>
<evidence type="ECO:0000313" key="2">
    <source>
        <dbReference type="EMBL" id="MPC57383.1"/>
    </source>
</evidence>
<gene>
    <name evidence="2" type="ORF">E2C01_051362</name>
</gene>
<dbReference type="AlphaFoldDB" id="A0A5B7GIW0"/>
<name>A0A5B7GIW0_PORTR</name>
<protein>
    <submittedName>
        <fullName evidence="2">Uncharacterized protein</fullName>
    </submittedName>
</protein>
<dbReference type="EMBL" id="VSRR010014742">
    <property type="protein sequence ID" value="MPC57383.1"/>
    <property type="molecule type" value="Genomic_DNA"/>
</dbReference>
<comment type="caution">
    <text evidence="2">The sequence shown here is derived from an EMBL/GenBank/DDBJ whole genome shotgun (WGS) entry which is preliminary data.</text>
</comment>
<dbReference type="Proteomes" id="UP000324222">
    <property type="component" value="Unassembled WGS sequence"/>
</dbReference>
<evidence type="ECO:0000313" key="3">
    <source>
        <dbReference type="Proteomes" id="UP000324222"/>
    </source>
</evidence>
<organism evidence="2 3">
    <name type="scientific">Portunus trituberculatus</name>
    <name type="common">Swimming crab</name>
    <name type="synonym">Neptunus trituberculatus</name>
    <dbReference type="NCBI Taxonomy" id="210409"/>
    <lineage>
        <taxon>Eukaryota</taxon>
        <taxon>Metazoa</taxon>
        <taxon>Ecdysozoa</taxon>
        <taxon>Arthropoda</taxon>
        <taxon>Crustacea</taxon>
        <taxon>Multicrustacea</taxon>
        <taxon>Malacostraca</taxon>
        <taxon>Eumalacostraca</taxon>
        <taxon>Eucarida</taxon>
        <taxon>Decapoda</taxon>
        <taxon>Pleocyemata</taxon>
        <taxon>Brachyura</taxon>
        <taxon>Eubrachyura</taxon>
        <taxon>Portunoidea</taxon>
        <taxon>Portunidae</taxon>
        <taxon>Portuninae</taxon>
        <taxon>Portunus</taxon>
    </lineage>
</organism>
<keyword evidence="3" id="KW-1185">Reference proteome</keyword>
<accession>A0A5B7GIW0</accession>
<evidence type="ECO:0000256" key="1">
    <source>
        <dbReference type="SAM" id="Phobius"/>
    </source>
</evidence>
<keyword evidence="1" id="KW-0812">Transmembrane</keyword>